<dbReference type="NCBIfam" id="TIGR00125">
    <property type="entry name" value="cyt_tran_rel"/>
    <property type="match status" value="1"/>
</dbReference>
<proteinExistence type="predicted"/>
<dbReference type="InterPro" id="IPR014729">
    <property type="entry name" value="Rossmann-like_a/b/a_fold"/>
</dbReference>
<evidence type="ECO:0000259" key="3">
    <source>
        <dbReference type="SMART" id="SM00764"/>
    </source>
</evidence>
<dbReference type="InterPro" id="IPR004821">
    <property type="entry name" value="Cyt_trans-like"/>
</dbReference>
<dbReference type="PANTHER" id="PTHR40599:SF1">
    <property type="entry name" value="[CITRATE [PRO-3S]-LYASE] LIGASE"/>
    <property type="match status" value="1"/>
</dbReference>
<sequence>MLNQFSPNEEIIVQNYGFYIGNDNLFDSSEIIKILNSLPTSTGDIVIMQGFKIPSIDFIEVIDISNRPHNYGDLFFDEGHHTPEGNFAYAARIFQHLQKNNFYNDKYIEQTKSQLETRTLQNNLNLSAEVAEKLTEYKQTLTDFYNANFPRPKIGSIVMNCNPFTLGHRYLIETAASQVDVLVVFVVQEDISVFPFDDRLELIDKETADIENLAVIPSGQFIISSLTFTEYFNKSELQDRTIDCSIDVNLFGQEIAPCLDIKVRFVGEEPFDQVTRQYNESMKAILPRYGIEVIEIPRKEYGGEAISASRVRKLLENKDWVEIEKLVPETTLEYLKNKFEQ</sequence>
<dbReference type="GO" id="GO:0005524">
    <property type="term" value="F:ATP binding"/>
    <property type="evidence" value="ECO:0007669"/>
    <property type="project" value="UniProtKB-KW"/>
</dbReference>
<reference evidence="4" key="1">
    <citation type="submission" date="2012-03" db="EMBL/GenBank/DDBJ databases">
        <title>Functional metagenomics reveals considerable lignocellulase gene clusters in the gut microbiome of a wood-feeding higher termite.</title>
        <authorList>
            <person name="Liu N."/>
        </authorList>
    </citation>
    <scope>NUCLEOTIDE SEQUENCE</scope>
</reference>
<dbReference type="SMART" id="SM00764">
    <property type="entry name" value="Citrate_ly_lig"/>
    <property type="match status" value="1"/>
</dbReference>
<organism evidence="4">
    <name type="scientific">uncultured bacterium contig00107</name>
    <dbReference type="NCBI Taxonomy" id="1181573"/>
    <lineage>
        <taxon>Bacteria</taxon>
        <taxon>environmental samples</taxon>
    </lineage>
</organism>
<dbReference type="GO" id="GO:0016829">
    <property type="term" value="F:lyase activity"/>
    <property type="evidence" value="ECO:0007669"/>
    <property type="project" value="UniProtKB-KW"/>
</dbReference>
<protein>
    <submittedName>
        <fullName evidence="4">[citrate [pro-3S]-lyase] ligase</fullName>
        <ecNumber evidence="4">6.2.1.22</ecNumber>
    </submittedName>
</protein>
<keyword evidence="4" id="KW-0436">Ligase</keyword>
<keyword evidence="1" id="KW-0547">Nucleotide-binding</keyword>
<evidence type="ECO:0000256" key="2">
    <source>
        <dbReference type="ARBA" id="ARBA00022840"/>
    </source>
</evidence>
<dbReference type="GO" id="GO:0008771">
    <property type="term" value="F:[citrate (pro-3S)-lyase] ligase activity"/>
    <property type="evidence" value="ECO:0007669"/>
    <property type="project" value="UniProtKB-EC"/>
</dbReference>
<name>A0A806K2V3_9BACT</name>
<evidence type="ECO:0000256" key="1">
    <source>
        <dbReference type="ARBA" id="ARBA00022741"/>
    </source>
</evidence>
<keyword evidence="2" id="KW-0067">ATP-binding</keyword>
<dbReference type="SUPFAM" id="SSF52374">
    <property type="entry name" value="Nucleotidylyl transferase"/>
    <property type="match status" value="1"/>
</dbReference>
<dbReference type="EMBL" id="JQ844280">
    <property type="protein sequence ID" value="AGS54215.1"/>
    <property type="molecule type" value="Genomic_DNA"/>
</dbReference>
<feature type="domain" description="Citrate lyase ligase C-terminal" evidence="3">
    <location>
        <begin position="154"/>
        <end position="335"/>
    </location>
</feature>
<dbReference type="PANTHER" id="PTHR40599">
    <property type="entry name" value="[CITRATE [PRO-3S]-LYASE] LIGASE"/>
    <property type="match status" value="1"/>
</dbReference>
<evidence type="ECO:0000313" key="4">
    <source>
        <dbReference type="EMBL" id="AGS54215.1"/>
    </source>
</evidence>
<dbReference type="InterPro" id="IPR005216">
    <property type="entry name" value="Citrate_lyase_ligase"/>
</dbReference>
<accession>A0A806K2V3</accession>
<dbReference type="AlphaFoldDB" id="A0A806K2V3"/>
<keyword evidence="4" id="KW-0456">Lyase</keyword>
<dbReference type="Pfam" id="PF08218">
    <property type="entry name" value="Citrate_ly_lig"/>
    <property type="match status" value="1"/>
</dbReference>
<dbReference type="EC" id="6.2.1.22" evidence="4"/>
<dbReference type="Gene3D" id="3.40.50.620">
    <property type="entry name" value="HUPs"/>
    <property type="match status" value="1"/>
</dbReference>
<dbReference type="InterPro" id="IPR013166">
    <property type="entry name" value="Citrate_lyase_ligase_C"/>
</dbReference>